<feature type="domain" description="SAM" evidence="2">
    <location>
        <begin position="69"/>
        <end position="131"/>
    </location>
</feature>
<name>A0AAE1E9G1_9GAST</name>
<dbReference type="SMART" id="SM00454">
    <property type="entry name" value="SAM"/>
    <property type="match status" value="2"/>
</dbReference>
<feature type="compositionally biased region" description="Polar residues" evidence="1">
    <location>
        <begin position="593"/>
        <end position="604"/>
    </location>
</feature>
<feature type="region of interest" description="Disordered" evidence="1">
    <location>
        <begin position="390"/>
        <end position="424"/>
    </location>
</feature>
<evidence type="ECO:0000259" key="2">
    <source>
        <dbReference type="PROSITE" id="PS50105"/>
    </source>
</evidence>
<feature type="compositionally biased region" description="Polar residues" evidence="1">
    <location>
        <begin position="390"/>
        <end position="413"/>
    </location>
</feature>
<dbReference type="PROSITE" id="PS50105">
    <property type="entry name" value="SAM_DOMAIN"/>
    <property type="match status" value="2"/>
</dbReference>
<dbReference type="Pfam" id="PF00536">
    <property type="entry name" value="SAM_1"/>
    <property type="match status" value="1"/>
</dbReference>
<organism evidence="3 4">
    <name type="scientific">Elysia crispata</name>
    <name type="common">lettuce slug</name>
    <dbReference type="NCBI Taxonomy" id="231223"/>
    <lineage>
        <taxon>Eukaryota</taxon>
        <taxon>Metazoa</taxon>
        <taxon>Spiralia</taxon>
        <taxon>Lophotrochozoa</taxon>
        <taxon>Mollusca</taxon>
        <taxon>Gastropoda</taxon>
        <taxon>Heterobranchia</taxon>
        <taxon>Euthyneura</taxon>
        <taxon>Panpulmonata</taxon>
        <taxon>Sacoglossa</taxon>
        <taxon>Placobranchoidea</taxon>
        <taxon>Plakobranchidae</taxon>
        <taxon>Elysia</taxon>
    </lineage>
</organism>
<dbReference type="Gene3D" id="1.10.150.50">
    <property type="entry name" value="Transcription Factor, Ets-1"/>
    <property type="match status" value="2"/>
</dbReference>
<evidence type="ECO:0000313" key="3">
    <source>
        <dbReference type="EMBL" id="KAK3799171.1"/>
    </source>
</evidence>
<dbReference type="EMBL" id="JAWDGP010000593">
    <property type="protein sequence ID" value="KAK3799171.1"/>
    <property type="molecule type" value="Genomic_DNA"/>
</dbReference>
<dbReference type="AlphaFoldDB" id="A0AAE1E9G1"/>
<dbReference type="Pfam" id="PF07647">
    <property type="entry name" value="SAM_2"/>
    <property type="match status" value="1"/>
</dbReference>
<accession>A0AAE1E9G1</accession>
<reference evidence="3" key="1">
    <citation type="journal article" date="2023" name="G3 (Bethesda)">
        <title>A reference genome for the long-term kleptoplast-retaining sea slug Elysia crispata morphotype clarki.</title>
        <authorList>
            <person name="Eastman K.E."/>
            <person name="Pendleton A.L."/>
            <person name="Shaikh M.A."/>
            <person name="Suttiyut T."/>
            <person name="Ogas R."/>
            <person name="Tomko P."/>
            <person name="Gavelis G."/>
            <person name="Widhalm J.R."/>
            <person name="Wisecaver J.H."/>
        </authorList>
    </citation>
    <scope>NUCLEOTIDE SEQUENCE</scope>
    <source>
        <strain evidence="3">ECLA1</strain>
    </source>
</reference>
<feature type="region of interest" description="Disordered" evidence="1">
    <location>
        <begin position="590"/>
        <end position="611"/>
    </location>
</feature>
<sequence>MDGVKLFLNNIGMLQYYDMFITKGYDLESDLQHITSKELQDVLMIACQEDRAKLLEKAQSYKPSAEHLVYEWLRGCSLDYYFIGFVQSELTDLQRIAQLQLPNEDLYDELEIVLPGHRKRLERAVEKLRSEQMRAAGPESPVAYGWWGKPECLPHAKFDFLCVKALLFSSQDSQNRAAVDFMVDSGSDVSTVQESTLDSLNLDLIGPVYSCGVHGGNHCNLYRACLAVGDVEMEIEVMGSNYNSLGSRVVRHFRHVIDGHRHIWLTGNYQDTLPAILPLQMPQSSSVQSAKALPAPSNTKDIMKTNTTPSTHSSNHMFTVALENHKVLPENASVSNEFKSGVKEGGPTTVNSDCEINVVSYTNTSLCQVSGNGEVLNAVLKDPSINFSHMDSVSNNSQNESEKSTYALSSSKPPTVLDSAKDLTKNPNSPIIIDKLLRESCANGSTDLSGGMSMVAEKKDLTDNQRVSLSNVLPANLRDTDDDVDNHYTPSCDEMIPSSTIKESEDTKSSVSILKDPKHSEPHTTLSGLTDGLYICNKKQIEPHLLNSTFQTDNHSFEEAKSMLFANNFVHASNEVVLLTMDDLDDSDLASPHNVNTSSSNQDQLLCEGGRNDPQAFVEDLFHSPRKKFKFDNS</sequence>
<feature type="region of interest" description="Disordered" evidence="1">
    <location>
        <begin position="478"/>
        <end position="524"/>
    </location>
</feature>
<evidence type="ECO:0000256" key="1">
    <source>
        <dbReference type="SAM" id="MobiDB-lite"/>
    </source>
</evidence>
<evidence type="ECO:0000313" key="4">
    <source>
        <dbReference type="Proteomes" id="UP001283361"/>
    </source>
</evidence>
<dbReference type="InterPro" id="IPR013761">
    <property type="entry name" value="SAM/pointed_sf"/>
</dbReference>
<dbReference type="InterPro" id="IPR001660">
    <property type="entry name" value="SAM"/>
</dbReference>
<dbReference type="CDD" id="cd09487">
    <property type="entry name" value="SAM_superfamily"/>
    <property type="match status" value="1"/>
</dbReference>
<comment type="caution">
    <text evidence="3">The sequence shown here is derived from an EMBL/GenBank/DDBJ whole genome shotgun (WGS) entry which is preliminary data.</text>
</comment>
<dbReference type="SUPFAM" id="SSF47769">
    <property type="entry name" value="SAM/Pointed domain"/>
    <property type="match status" value="2"/>
</dbReference>
<gene>
    <name evidence="3" type="ORF">RRG08_051445</name>
</gene>
<protein>
    <recommendedName>
        <fullName evidence="2">SAM domain-containing protein</fullName>
    </recommendedName>
</protein>
<feature type="domain" description="SAM" evidence="2">
    <location>
        <begin position="1"/>
        <end position="64"/>
    </location>
</feature>
<dbReference type="Proteomes" id="UP001283361">
    <property type="component" value="Unassembled WGS sequence"/>
</dbReference>
<proteinExistence type="predicted"/>
<keyword evidence="4" id="KW-1185">Reference proteome</keyword>